<evidence type="ECO:0000313" key="2">
    <source>
        <dbReference type="Proteomes" id="UP000248291"/>
    </source>
</evidence>
<comment type="caution">
    <text evidence="1">The sequence shown here is derived from an EMBL/GenBank/DDBJ whole genome shotgun (WGS) entry which is preliminary data.</text>
</comment>
<accession>A0AAN4Q3G4</accession>
<name>A0AAN4Q3G4_PSESF</name>
<evidence type="ECO:0000313" key="1">
    <source>
        <dbReference type="EMBL" id="GBH16221.1"/>
    </source>
</evidence>
<dbReference type="EMBL" id="BGKA01000079">
    <property type="protein sequence ID" value="GBH16221.1"/>
    <property type="molecule type" value="Genomic_DNA"/>
</dbReference>
<gene>
    <name evidence="1" type="ORF">KPSA3_02161</name>
</gene>
<protein>
    <submittedName>
        <fullName evidence="1">NADPH:quinone reductase or related Zn-dependent oxidoreductase</fullName>
    </submittedName>
</protein>
<organism evidence="1 2">
    <name type="scientific">Pseudomonas syringae pv. actinidiae</name>
    <dbReference type="NCBI Taxonomy" id="103796"/>
    <lineage>
        <taxon>Bacteria</taxon>
        <taxon>Pseudomonadati</taxon>
        <taxon>Pseudomonadota</taxon>
        <taxon>Gammaproteobacteria</taxon>
        <taxon>Pseudomonadales</taxon>
        <taxon>Pseudomonadaceae</taxon>
        <taxon>Pseudomonas</taxon>
        <taxon>Pseudomonas syringae</taxon>
    </lineage>
</organism>
<dbReference type="Proteomes" id="UP000248291">
    <property type="component" value="Unassembled WGS sequence"/>
</dbReference>
<proteinExistence type="predicted"/>
<sequence>MGVNVAGNCLQTCGLAGSFILPQGVTTAASPAACTGAAIISEAVREVIAQEVFRKTELEKCAAPDIYNPCKLNGLVGAVKIVHR</sequence>
<reference evidence="1 2" key="1">
    <citation type="submission" date="2018-04" db="EMBL/GenBank/DDBJ databases">
        <title>Draft genome sequence of Pseudomonas syringae pv. actinidiae biovar 3 strains isolated from kiwifruit in Kagawa prefecture.</title>
        <authorList>
            <person name="Tabuchi M."/>
            <person name="Saito M."/>
            <person name="Fujiwara S."/>
            <person name="Sasa N."/>
            <person name="Akimitsu K."/>
            <person name="Gomi K."/>
            <person name="Konishi-Sugita S."/>
            <person name="Hamano K."/>
            <person name="Kataoka I."/>
        </authorList>
    </citation>
    <scope>NUCLEOTIDE SEQUENCE [LARGE SCALE GENOMIC DNA]</scope>
    <source>
        <strain evidence="1 2">MAFF212211</strain>
    </source>
</reference>
<dbReference type="AlphaFoldDB" id="A0AAN4Q3G4"/>